<feature type="region of interest" description="Disordered" evidence="9">
    <location>
        <begin position="877"/>
        <end position="928"/>
    </location>
</feature>
<evidence type="ECO:0000313" key="12">
    <source>
        <dbReference type="Proteomes" id="UP000078561"/>
    </source>
</evidence>
<dbReference type="Proteomes" id="UP000078561">
    <property type="component" value="Unassembled WGS sequence"/>
</dbReference>
<evidence type="ECO:0000313" key="11">
    <source>
        <dbReference type="EMBL" id="SAM02479.1"/>
    </source>
</evidence>
<evidence type="ECO:0000256" key="4">
    <source>
        <dbReference type="ARBA" id="ARBA00022833"/>
    </source>
</evidence>
<evidence type="ECO:0000256" key="2">
    <source>
        <dbReference type="ARBA" id="ARBA00022723"/>
    </source>
</evidence>
<feature type="compositionally biased region" description="Polar residues" evidence="9">
    <location>
        <begin position="50"/>
        <end position="61"/>
    </location>
</feature>
<feature type="compositionally biased region" description="Low complexity" evidence="9">
    <location>
        <begin position="678"/>
        <end position="698"/>
    </location>
</feature>
<feature type="region of interest" description="Disordered" evidence="9">
    <location>
        <begin position="413"/>
        <end position="513"/>
    </location>
</feature>
<gene>
    <name evidence="11" type="primary">ABSGL_08272.1 scaffold 9741</name>
</gene>
<evidence type="ECO:0000256" key="6">
    <source>
        <dbReference type="ARBA" id="ARBA00023163"/>
    </source>
</evidence>
<keyword evidence="12" id="KW-1185">Reference proteome</keyword>
<feature type="region of interest" description="Disordered" evidence="9">
    <location>
        <begin position="678"/>
        <end position="817"/>
    </location>
</feature>
<dbReference type="PROSITE" id="PS50114">
    <property type="entry name" value="GATA_ZN_FINGER_2"/>
    <property type="match status" value="1"/>
</dbReference>
<dbReference type="FunFam" id="3.30.50.10:FF:000007">
    <property type="entry name" value="Nitrogen regulatory AreA, N-terminal"/>
    <property type="match status" value="1"/>
</dbReference>
<evidence type="ECO:0000256" key="5">
    <source>
        <dbReference type="ARBA" id="ARBA00023015"/>
    </source>
</evidence>
<feature type="compositionally biased region" description="Basic and acidic residues" evidence="9">
    <location>
        <begin position="74"/>
        <end position="83"/>
    </location>
</feature>
<name>A0A163M901_ABSGL</name>
<dbReference type="PANTHER" id="PTHR10071">
    <property type="entry name" value="TRANSCRIPTION FACTOR GATA FAMILY MEMBER"/>
    <property type="match status" value="1"/>
</dbReference>
<dbReference type="PANTHER" id="PTHR10071:SF281">
    <property type="entry name" value="BOX A-BINDING FACTOR-RELATED"/>
    <property type="match status" value="1"/>
</dbReference>
<evidence type="ECO:0000259" key="10">
    <source>
        <dbReference type="PROSITE" id="PS50114"/>
    </source>
</evidence>
<feature type="compositionally biased region" description="Low complexity" evidence="9">
    <location>
        <begin position="438"/>
        <end position="453"/>
    </location>
</feature>
<protein>
    <recommendedName>
        <fullName evidence="10">GATA-type domain-containing protein</fullName>
    </recommendedName>
</protein>
<dbReference type="SUPFAM" id="SSF57716">
    <property type="entry name" value="Glucocorticoid receptor-like (DNA-binding domain)"/>
    <property type="match status" value="1"/>
</dbReference>
<dbReference type="EMBL" id="LT553855">
    <property type="protein sequence ID" value="SAM02479.1"/>
    <property type="molecule type" value="Genomic_DNA"/>
</dbReference>
<feature type="region of interest" description="Disordered" evidence="9">
    <location>
        <begin position="1"/>
        <end position="106"/>
    </location>
</feature>
<reference evidence="11" key="1">
    <citation type="submission" date="2016-04" db="EMBL/GenBank/DDBJ databases">
        <authorList>
            <person name="Evans L.H."/>
            <person name="Alamgir A."/>
            <person name="Owens N."/>
            <person name="Weber N.D."/>
            <person name="Virtaneva K."/>
            <person name="Barbian K."/>
            <person name="Babar A."/>
            <person name="Rosenke K."/>
        </authorList>
    </citation>
    <scope>NUCLEOTIDE SEQUENCE [LARGE SCALE GENOMIC DNA]</scope>
    <source>
        <strain evidence="11">CBS 101.48</strain>
    </source>
</reference>
<feature type="region of interest" description="Disordered" evidence="9">
    <location>
        <begin position="557"/>
        <end position="624"/>
    </location>
</feature>
<feature type="compositionally biased region" description="Low complexity" evidence="9">
    <location>
        <begin position="560"/>
        <end position="598"/>
    </location>
</feature>
<dbReference type="GO" id="GO:0000981">
    <property type="term" value="F:DNA-binding transcription factor activity, RNA polymerase II-specific"/>
    <property type="evidence" value="ECO:0007669"/>
    <property type="project" value="TreeGrafter"/>
</dbReference>
<feature type="region of interest" description="Disordered" evidence="9">
    <location>
        <begin position="352"/>
        <end position="395"/>
    </location>
</feature>
<feature type="compositionally biased region" description="Acidic residues" evidence="9">
    <location>
        <begin position="137"/>
        <end position="147"/>
    </location>
</feature>
<keyword evidence="4" id="KW-0862">Zinc</keyword>
<feature type="compositionally biased region" description="Low complexity" evidence="9">
    <location>
        <begin position="159"/>
        <end position="169"/>
    </location>
</feature>
<evidence type="ECO:0000256" key="8">
    <source>
        <dbReference type="PROSITE-ProRule" id="PRU00094"/>
    </source>
</evidence>
<feature type="region of interest" description="Disordered" evidence="9">
    <location>
        <begin position="301"/>
        <end position="322"/>
    </location>
</feature>
<dbReference type="STRING" id="4829.A0A163M901"/>
<comment type="subcellular location">
    <subcellularLocation>
        <location evidence="1">Nucleus</location>
    </subcellularLocation>
</comment>
<feature type="compositionally biased region" description="Polar residues" evidence="9">
    <location>
        <begin position="699"/>
        <end position="715"/>
    </location>
</feature>
<feature type="compositionally biased region" description="Basic and acidic residues" evidence="9">
    <location>
        <begin position="1"/>
        <end position="10"/>
    </location>
</feature>
<dbReference type="Pfam" id="PF08550">
    <property type="entry name" value="GATA_AreA"/>
    <property type="match status" value="1"/>
</dbReference>
<sequence>MNDRSLEKRRATGITDNKLDLKTSTLTSPPSVAATLLSDSLFPPRKPKSNIKQNHDGSSTNKALDDADSDSDSDDHAASKKDPLATSVWRLYTKAKDTLPNGSRLENLTWRMMAMTLKKKEAAEKARMEQTVKSEADPDTDMVDDSMSDGYYQQDRDNNNNSSSSSNNNIEHKPSSPPPPDDTTTMLSSSAPPYMIDFLGGGPPFQRTPPRPKPSQLKKNVLVYGSARASSPSPPSLSPSPQNGFHLRQNMVDSNNNGYYSQIPGGTNSITIPVDLPTDSDMDEDTEDDFRMSFQPSSFSAHAGMTFSSHSIPTTQQQPQQQQSFIFDQHQHNHYDHHSSQQNQPALFPRLGYTNLQKSPSPPPPPRSTLSSHEQQQEGAYPPLHPSSASGEFISNPGSLSFEALLHMYARQPQANSAEEPATTTVNDISSPHPNMFLPLTPTDTKSTTSTSDASHNAASENDNSTSASPPATANPTDTTTLPDTKSDDSAKKDIPAETATPSTAQSTSCTNCGTGTTPLWRRDPEGQPLCNACGLFLKLHGVVRPLSLKTDVIKKRNRSGSTASGGSSSNSIDTNSNTGTNNNDSNNNNNSNSSNNSGGRGAKGKSTGSFLTSIGGKGPVNFGGSTMGVIGKRSSGTGMINISSGGFGEKGMVPITMAPPSSSIAIAKSAPTSIAPMAATPSGSTSSSAMSSSPLAANTQHSNAMANRPITFTQARWGDQTLNKRQRRHSMNTKKNDKTQAVSQSSSSASSNRPSSMTITGSLPEQHSPTNNSFRNVLLRQQQQQQQHQQQASNAHGPRTILPNTQQPQQQPINMLPTVGSAPNLSLMGMLSAQQQHRSSVDLSPQSNQQHASLLSLTSEQIQQLLLLQQATQMAASMSSSPTSNHQHSLAHPPYPQQQQQQQQHSNQSSSQLQQSSSSDSYLMDHD</sequence>
<feature type="compositionally biased region" description="Basic and acidic residues" evidence="9">
    <location>
        <begin position="485"/>
        <end position="496"/>
    </location>
</feature>
<dbReference type="CDD" id="cd00202">
    <property type="entry name" value="ZnF_GATA"/>
    <property type="match status" value="1"/>
</dbReference>
<keyword evidence="5" id="KW-0805">Transcription regulation</keyword>
<evidence type="ECO:0000256" key="3">
    <source>
        <dbReference type="ARBA" id="ARBA00022771"/>
    </source>
</evidence>
<dbReference type="SMART" id="SM00401">
    <property type="entry name" value="ZnF_GATA"/>
    <property type="match status" value="1"/>
</dbReference>
<dbReference type="GO" id="GO:0000122">
    <property type="term" value="P:negative regulation of transcription by RNA polymerase II"/>
    <property type="evidence" value="ECO:0007669"/>
    <property type="project" value="TreeGrafter"/>
</dbReference>
<dbReference type="OMA" id="GMINISS"/>
<feature type="compositionally biased region" description="Polar residues" evidence="9">
    <location>
        <begin position="758"/>
        <end position="776"/>
    </location>
</feature>
<dbReference type="AlphaFoldDB" id="A0A163M901"/>
<feature type="compositionally biased region" description="Low complexity" evidence="9">
    <location>
        <begin position="898"/>
        <end position="922"/>
    </location>
</feature>
<dbReference type="GO" id="GO:0045944">
    <property type="term" value="P:positive regulation of transcription by RNA polymerase II"/>
    <property type="evidence" value="ECO:0007669"/>
    <property type="project" value="TreeGrafter"/>
</dbReference>
<feature type="domain" description="GATA-type" evidence="10">
    <location>
        <begin position="504"/>
        <end position="557"/>
    </location>
</feature>
<keyword evidence="6" id="KW-0804">Transcription</keyword>
<feature type="region of interest" description="Disordered" evidence="9">
    <location>
        <begin position="120"/>
        <end position="249"/>
    </location>
</feature>
<dbReference type="InterPro" id="IPR013088">
    <property type="entry name" value="Znf_NHR/GATA"/>
</dbReference>
<feature type="compositionally biased region" description="Basic and acidic residues" evidence="9">
    <location>
        <begin position="120"/>
        <end position="136"/>
    </location>
</feature>
<dbReference type="GO" id="GO:0005634">
    <property type="term" value="C:nucleus"/>
    <property type="evidence" value="ECO:0007669"/>
    <property type="project" value="UniProtKB-SubCell"/>
</dbReference>
<dbReference type="GO" id="GO:0000978">
    <property type="term" value="F:RNA polymerase II cis-regulatory region sequence-specific DNA binding"/>
    <property type="evidence" value="ECO:0007669"/>
    <property type="project" value="TreeGrafter"/>
</dbReference>
<evidence type="ECO:0000256" key="7">
    <source>
        <dbReference type="ARBA" id="ARBA00023242"/>
    </source>
</evidence>
<feature type="compositionally biased region" description="Polar residues" evidence="9">
    <location>
        <begin position="413"/>
        <end position="433"/>
    </location>
</feature>
<dbReference type="InterPro" id="IPR000679">
    <property type="entry name" value="Znf_GATA"/>
</dbReference>
<evidence type="ECO:0000256" key="9">
    <source>
        <dbReference type="SAM" id="MobiDB-lite"/>
    </source>
</evidence>
<keyword evidence="3 8" id="KW-0863">Zinc-finger</keyword>
<dbReference type="Gene3D" id="3.30.50.10">
    <property type="entry name" value="Erythroid Transcription Factor GATA-1, subunit A"/>
    <property type="match status" value="1"/>
</dbReference>
<feature type="compositionally biased region" description="Low complexity" evidence="9">
    <location>
        <begin position="782"/>
        <end position="792"/>
    </location>
</feature>
<dbReference type="InterPro" id="IPR013860">
    <property type="entry name" value="AreA_GATA"/>
</dbReference>
<dbReference type="PROSITE" id="PS00344">
    <property type="entry name" value="GATA_ZN_FINGER_1"/>
    <property type="match status" value="1"/>
</dbReference>
<feature type="compositionally biased region" description="Low complexity" evidence="9">
    <location>
        <begin position="463"/>
        <end position="484"/>
    </location>
</feature>
<dbReference type="PRINTS" id="PR00619">
    <property type="entry name" value="GATAZNFINGER"/>
</dbReference>
<organism evidence="11">
    <name type="scientific">Absidia glauca</name>
    <name type="common">Pin mould</name>
    <dbReference type="NCBI Taxonomy" id="4829"/>
    <lineage>
        <taxon>Eukaryota</taxon>
        <taxon>Fungi</taxon>
        <taxon>Fungi incertae sedis</taxon>
        <taxon>Mucoromycota</taxon>
        <taxon>Mucoromycotina</taxon>
        <taxon>Mucoromycetes</taxon>
        <taxon>Mucorales</taxon>
        <taxon>Cunninghamellaceae</taxon>
        <taxon>Absidia</taxon>
    </lineage>
</organism>
<accession>A0A163M901</accession>
<evidence type="ECO:0000256" key="1">
    <source>
        <dbReference type="ARBA" id="ARBA00004123"/>
    </source>
</evidence>
<proteinExistence type="predicted"/>
<dbReference type="InParanoid" id="A0A163M901"/>
<dbReference type="OrthoDB" id="515401at2759"/>
<dbReference type="GO" id="GO:0008270">
    <property type="term" value="F:zinc ion binding"/>
    <property type="evidence" value="ECO:0007669"/>
    <property type="project" value="UniProtKB-KW"/>
</dbReference>
<feature type="compositionally biased region" description="Low complexity" evidence="9">
    <location>
        <begin position="744"/>
        <end position="757"/>
    </location>
</feature>
<feature type="compositionally biased region" description="Low complexity" evidence="9">
    <location>
        <begin position="308"/>
        <end position="322"/>
    </location>
</feature>
<dbReference type="Pfam" id="PF00320">
    <property type="entry name" value="GATA"/>
    <property type="match status" value="1"/>
</dbReference>
<keyword evidence="2" id="KW-0479">Metal-binding</keyword>
<keyword evidence="7" id="KW-0539">Nucleus</keyword>
<dbReference type="InterPro" id="IPR039355">
    <property type="entry name" value="Transcription_factor_GATA"/>
</dbReference>